<keyword evidence="3" id="KW-0732">Signal</keyword>
<gene>
    <name evidence="9" type="ORF">A2782_00330</name>
</gene>
<evidence type="ECO:0000256" key="7">
    <source>
        <dbReference type="RuleBase" id="RU361140"/>
    </source>
</evidence>
<evidence type="ECO:0000256" key="6">
    <source>
        <dbReference type="PIRSR" id="PIRSR602137-50"/>
    </source>
</evidence>
<dbReference type="SUPFAM" id="SSF56519">
    <property type="entry name" value="Penicillin binding protein dimerisation domain"/>
    <property type="match status" value="1"/>
</dbReference>
<sequence length="437" mass="47593">MGVEEQYDCLLRGVDGEELIEVDTRGKLVRKLGRREPIPGQNIKLTIDMGLQKEAHDALSSAPTLAKTVGQAEFEGGSVARGALVAQDPQTGQILALVSVPSFDPSTFAADYNRLANDSNLPMFNRVIGGEYHPGSTFKIVTSIAGLEEGRIDKNFTYRDEGVVKVDTSWQGTFTYSNWYFTQYGKTEGEINLARAIARSTDTFFYKVGEMVGPDKIGFWAERLGLGEKTGIDLGGEVAGLIPSPGWKLKVKDEHWFLGNTYHMAIGQGDVTASPLQVNQMTAVVASGGSLCKPYIVITEQSSDISDLFSKKSVIGDKDKNLGRTLLPRNEPCQSVGLKSETLDPLREGMTGVCATGGTAFPFFNFEPRMACKTGTAQTAGEKTHAWFTAWGPINDDRERIYADKKIVITALVEDGGEGSRVAAPVVRQVLAKWFEK</sequence>
<organism evidence="9 10">
    <name type="scientific">Candidatus Blackburnbacteria bacterium RIFCSPHIGHO2_01_FULL_43_15b</name>
    <dbReference type="NCBI Taxonomy" id="1797513"/>
    <lineage>
        <taxon>Bacteria</taxon>
        <taxon>Candidatus Blackburniibacteriota</taxon>
    </lineage>
</organism>
<dbReference type="PROSITE" id="PS00337">
    <property type="entry name" value="BETA_LACTAMASE_D"/>
    <property type="match status" value="1"/>
</dbReference>
<evidence type="ECO:0000256" key="5">
    <source>
        <dbReference type="ARBA" id="ARBA00023251"/>
    </source>
</evidence>
<keyword evidence="5 7" id="KW-0046">Antibiotic resistance</keyword>
<dbReference type="InterPro" id="IPR001460">
    <property type="entry name" value="PCN-bd_Tpept"/>
</dbReference>
<dbReference type="EMBL" id="MHBW01000030">
    <property type="protein sequence ID" value="OGY08211.1"/>
    <property type="molecule type" value="Genomic_DNA"/>
</dbReference>
<dbReference type="AlphaFoldDB" id="A0A1G1UYP5"/>
<comment type="similarity">
    <text evidence="1 7">Belongs to the class-D beta-lactamase family.</text>
</comment>
<evidence type="ECO:0000313" key="9">
    <source>
        <dbReference type="EMBL" id="OGY08211.1"/>
    </source>
</evidence>
<evidence type="ECO:0000259" key="8">
    <source>
        <dbReference type="Pfam" id="PF00905"/>
    </source>
</evidence>
<dbReference type="EC" id="3.5.2.6" evidence="2 7"/>
<dbReference type="GO" id="GO:0008658">
    <property type="term" value="F:penicillin binding"/>
    <property type="evidence" value="ECO:0007669"/>
    <property type="project" value="InterPro"/>
</dbReference>
<dbReference type="GO" id="GO:0071555">
    <property type="term" value="P:cell wall organization"/>
    <property type="evidence" value="ECO:0007669"/>
    <property type="project" value="TreeGrafter"/>
</dbReference>
<evidence type="ECO:0000256" key="4">
    <source>
        <dbReference type="ARBA" id="ARBA00022801"/>
    </source>
</evidence>
<proteinExistence type="inferred from homology"/>
<dbReference type="Gene3D" id="3.90.1310.10">
    <property type="entry name" value="Penicillin-binding protein 2a (Domain 2)"/>
    <property type="match status" value="1"/>
</dbReference>
<dbReference type="Proteomes" id="UP000177967">
    <property type="component" value="Unassembled WGS sequence"/>
</dbReference>
<dbReference type="InterPro" id="IPR002137">
    <property type="entry name" value="Beta-lactam_class-D_AS"/>
</dbReference>
<dbReference type="GO" id="GO:0017001">
    <property type="term" value="P:antibiotic catabolic process"/>
    <property type="evidence" value="ECO:0007669"/>
    <property type="project" value="InterPro"/>
</dbReference>
<dbReference type="GO" id="GO:0008800">
    <property type="term" value="F:beta-lactamase activity"/>
    <property type="evidence" value="ECO:0007669"/>
    <property type="project" value="UniProtKB-UniRule"/>
</dbReference>
<dbReference type="GO" id="GO:0046677">
    <property type="term" value="P:response to antibiotic"/>
    <property type="evidence" value="ECO:0007669"/>
    <property type="project" value="UniProtKB-UniRule"/>
</dbReference>
<evidence type="ECO:0000256" key="1">
    <source>
        <dbReference type="ARBA" id="ARBA00007898"/>
    </source>
</evidence>
<dbReference type="Pfam" id="PF00905">
    <property type="entry name" value="Transpeptidase"/>
    <property type="match status" value="1"/>
</dbReference>
<protein>
    <recommendedName>
        <fullName evidence="2 7">Beta-lactamase</fullName>
        <ecNumber evidence="2 7">3.5.2.6</ecNumber>
    </recommendedName>
</protein>
<feature type="domain" description="Penicillin-binding protein transpeptidase" evidence="8">
    <location>
        <begin position="82"/>
        <end position="431"/>
    </location>
</feature>
<dbReference type="SUPFAM" id="SSF56601">
    <property type="entry name" value="beta-lactamase/transpeptidase-like"/>
    <property type="match status" value="1"/>
</dbReference>
<comment type="catalytic activity">
    <reaction evidence="7">
        <text>a beta-lactam + H2O = a substituted beta-amino acid</text>
        <dbReference type="Rhea" id="RHEA:20401"/>
        <dbReference type="ChEBI" id="CHEBI:15377"/>
        <dbReference type="ChEBI" id="CHEBI:35627"/>
        <dbReference type="ChEBI" id="CHEBI:140347"/>
        <dbReference type="EC" id="3.5.2.6"/>
    </reaction>
</comment>
<reference evidence="9 10" key="1">
    <citation type="journal article" date="2016" name="Nat. Commun.">
        <title>Thousands of microbial genomes shed light on interconnected biogeochemical processes in an aquifer system.</title>
        <authorList>
            <person name="Anantharaman K."/>
            <person name="Brown C.T."/>
            <person name="Hug L.A."/>
            <person name="Sharon I."/>
            <person name="Castelle C.J."/>
            <person name="Probst A.J."/>
            <person name="Thomas B.C."/>
            <person name="Singh A."/>
            <person name="Wilkins M.J."/>
            <person name="Karaoz U."/>
            <person name="Brodie E.L."/>
            <person name="Williams K.H."/>
            <person name="Hubbard S.S."/>
            <person name="Banfield J.F."/>
        </authorList>
    </citation>
    <scope>NUCLEOTIDE SEQUENCE [LARGE SCALE GENOMIC DNA]</scope>
</reference>
<comment type="caution">
    <text evidence="9">The sequence shown here is derived from an EMBL/GenBank/DDBJ whole genome shotgun (WGS) entry which is preliminary data.</text>
</comment>
<dbReference type="InterPro" id="IPR036138">
    <property type="entry name" value="PBP_dimer_sf"/>
</dbReference>
<dbReference type="PANTHER" id="PTHR30627">
    <property type="entry name" value="PEPTIDOGLYCAN D,D-TRANSPEPTIDASE"/>
    <property type="match status" value="1"/>
</dbReference>
<dbReference type="Gene3D" id="3.40.710.10">
    <property type="entry name" value="DD-peptidase/beta-lactamase superfamily"/>
    <property type="match status" value="1"/>
</dbReference>
<keyword evidence="4 7" id="KW-0378">Hydrolase</keyword>
<evidence type="ECO:0000256" key="3">
    <source>
        <dbReference type="ARBA" id="ARBA00022729"/>
    </source>
</evidence>
<evidence type="ECO:0000313" key="10">
    <source>
        <dbReference type="Proteomes" id="UP000177967"/>
    </source>
</evidence>
<feature type="modified residue" description="N6-carboxylysine" evidence="6">
    <location>
        <position position="139"/>
    </location>
</feature>
<dbReference type="PANTHER" id="PTHR30627:SF2">
    <property type="entry name" value="PEPTIDOGLYCAN D,D-TRANSPEPTIDASE MRDA"/>
    <property type="match status" value="1"/>
</dbReference>
<accession>A0A1G1UYP5</accession>
<dbReference type="InterPro" id="IPR050515">
    <property type="entry name" value="Beta-lactam/transpept"/>
</dbReference>
<dbReference type="GO" id="GO:0071972">
    <property type="term" value="F:peptidoglycan L,D-transpeptidase activity"/>
    <property type="evidence" value="ECO:0007669"/>
    <property type="project" value="TreeGrafter"/>
</dbReference>
<dbReference type="InterPro" id="IPR012338">
    <property type="entry name" value="Beta-lactam/transpept-like"/>
</dbReference>
<evidence type="ECO:0000256" key="2">
    <source>
        <dbReference type="ARBA" id="ARBA00012865"/>
    </source>
</evidence>
<dbReference type="GO" id="GO:0005886">
    <property type="term" value="C:plasma membrane"/>
    <property type="evidence" value="ECO:0007669"/>
    <property type="project" value="TreeGrafter"/>
</dbReference>
<name>A0A1G1UYP5_9BACT</name>
<feature type="active site" description="Acyl-ester intermediate" evidence="6">
    <location>
        <position position="136"/>
    </location>
</feature>
<dbReference type="STRING" id="1797513.A2782_00330"/>